<organism evidence="10 11">
    <name type="scientific">Tsukamurella paurometabola (strain ATCC 8368 / DSM 20162 / CCUG 35730 / CIP 100753 / JCM 10117 / KCTC 9821 / NBRC 16120 / NCIMB 702349 / NCTC 13040)</name>
    <name type="common">Corynebacterium paurometabolum</name>
    <dbReference type="NCBI Taxonomy" id="521096"/>
    <lineage>
        <taxon>Bacteria</taxon>
        <taxon>Bacillati</taxon>
        <taxon>Actinomycetota</taxon>
        <taxon>Actinomycetes</taxon>
        <taxon>Mycobacteriales</taxon>
        <taxon>Tsukamurellaceae</taxon>
        <taxon>Tsukamurella</taxon>
    </lineage>
</organism>
<feature type="transmembrane region" description="Helical" evidence="8">
    <location>
        <begin position="279"/>
        <end position="302"/>
    </location>
</feature>
<feature type="domain" description="Integral membrane bound transporter" evidence="9">
    <location>
        <begin position="293"/>
        <end position="419"/>
    </location>
</feature>
<feature type="transmembrane region" description="Helical" evidence="8">
    <location>
        <begin position="94"/>
        <end position="114"/>
    </location>
</feature>
<evidence type="ECO:0000256" key="1">
    <source>
        <dbReference type="ARBA" id="ARBA00004651"/>
    </source>
</evidence>
<keyword evidence="11" id="KW-1185">Reference proteome</keyword>
<dbReference type="KEGG" id="tpr:Tpau_1227"/>
<protein>
    <recommendedName>
        <fullName evidence="9">Integral membrane bound transporter domain-containing protein</fullName>
    </recommendedName>
</protein>
<evidence type="ECO:0000256" key="2">
    <source>
        <dbReference type="ARBA" id="ARBA00022475"/>
    </source>
</evidence>
<feature type="transmembrane region" description="Helical" evidence="8">
    <location>
        <begin position="121"/>
        <end position="138"/>
    </location>
</feature>
<reference evidence="10 11" key="2">
    <citation type="journal article" date="2011" name="Stand. Genomic Sci.">
        <title>Complete genome sequence of Tsukamurella paurometabola type strain (no. 33).</title>
        <authorList>
            <person name="Munk A.C."/>
            <person name="Lapidus A."/>
            <person name="Lucas S."/>
            <person name="Nolan M."/>
            <person name="Tice H."/>
            <person name="Cheng J.F."/>
            <person name="Del Rio T.G."/>
            <person name="Goodwin L."/>
            <person name="Pitluck S."/>
            <person name="Liolios K."/>
            <person name="Huntemann M."/>
            <person name="Ivanova N."/>
            <person name="Mavromatis K."/>
            <person name="Mikhailova N."/>
            <person name="Pati A."/>
            <person name="Chen A."/>
            <person name="Palaniappan K."/>
            <person name="Tapia R."/>
            <person name="Han C."/>
            <person name="Land M."/>
            <person name="Hauser L."/>
            <person name="Chang Y.J."/>
            <person name="Jeffries C.D."/>
            <person name="Brettin T."/>
            <person name="Yasawong M."/>
            <person name="Brambilla E.M."/>
            <person name="Rohde M."/>
            <person name="Sikorski J."/>
            <person name="Goker M."/>
            <person name="Detter J.C."/>
            <person name="Woyke T."/>
            <person name="Bristow J."/>
            <person name="Eisen J.A."/>
            <person name="Markowitz V."/>
            <person name="Hugenholtz P."/>
            <person name="Kyrpides N.C."/>
            <person name="Klenk H.P."/>
        </authorList>
    </citation>
    <scope>NUCLEOTIDE SEQUENCE [LARGE SCALE GENOMIC DNA]</scope>
    <source>
        <strain evidence="11">ATCC 8368 / DSM 20162 / CCUG 35730 / CIP 100753 / JCM 10117 / KCTC 9821 / NBRC 16120 / NCIMB 702349 / NCTC 13040</strain>
    </source>
</reference>
<keyword evidence="5 8" id="KW-0472">Membrane</keyword>
<evidence type="ECO:0000256" key="6">
    <source>
        <dbReference type="ARBA" id="ARBA00043993"/>
    </source>
</evidence>
<proteinExistence type="inferred from homology"/>
<feature type="transmembrane region" description="Helical" evidence="8">
    <location>
        <begin position="66"/>
        <end position="88"/>
    </location>
</feature>
<dbReference type="AlphaFoldDB" id="D5UW51"/>
<reference evidence="11" key="1">
    <citation type="submission" date="2010-03" db="EMBL/GenBank/DDBJ databases">
        <title>The complete chromosome of Tsukamurella paurometabola DSM 20162.</title>
        <authorList>
            <consortium name="US DOE Joint Genome Institute (JGI-PGF)"/>
            <person name="Lucas S."/>
            <person name="Copeland A."/>
            <person name="Lapidus A."/>
            <person name="Glavina del Rio T."/>
            <person name="Dalin E."/>
            <person name="Tice H."/>
            <person name="Bruce D."/>
            <person name="Goodwin L."/>
            <person name="Pitluck S."/>
            <person name="Kyrpides N."/>
            <person name="Mavromatis K."/>
            <person name="Ivanova N."/>
            <person name="Mikhailova N."/>
            <person name="Munk A.C."/>
            <person name="Brettin T."/>
            <person name="Detter J.C."/>
            <person name="Tapia R."/>
            <person name="Han C."/>
            <person name="Larimer F."/>
            <person name="Land M."/>
            <person name="Hauser L."/>
            <person name="Markowitz V."/>
            <person name="Cheng J.-F."/>
            <person name="Hugenholtz P."/>
            <person name="Woyke T."/>
            <person name="Wu D."/>
            <person name="Jando M."/>
            <person name="Brambilla E."/>
            <person name="Klenk H.-P."/>
            <person name="Eisen J.A."/>
        </authorList>
    </citation>
    <scope>NUCLEOTIDE SEQUENCE [LARGE SCALE GENOMIC DNA]</scope>
    <source>
        <strain evidence="11">ATCC 8368 / DSM 20162 / CCUG 35730 / CIP 100753 / JCM 10117 / KCTC 9821 / NBRC 16120 / NCIMB 702349 / NCTC 13040</strain>
    </source>
</reference>
<dbReference type="InterPro" id="IPR049453">
    <property type="entry name" value="Memb_transporter_dom"/>
</dbReference>
<feature type="region of interest" description="Disordered" evidence="7">
    <location>
        <begin position="238"/>
        <end position="264"/>
    </location>
</feature>
<feature type="transmembrane region" description="Helical" evidence="8">
    <location>
        <begin position="407"/>
        <end position="425"/>
    </location>
</feature>
<keyword evidence="2" id="KW-1003">Cell membrane</keyword>
<dbReference type="STRING" id="521096.Tpau_1227"/>
<keyword evidence="3 8" id="KW-0812">Transmembrane</keyword>
<gene>
    <name evidence="10" type="ordered locus">Tpau_1227</name>
</gene>
<dbReference type="Pfam" id="PF13515">
    <property type="entry name" value="FUSC_2"/>
    <property type="match status" value="1"/>
</dbReference>
<dbReference type="PANTHER" id="PTHR30509">
    <property type="entry name" value="P-HYDROXYBENZOIC ACID EFFLUX PUMP SUBUNIT-RELATED"/>
    <property type="match status" value="1"/>
</dbReference>
<comment type="similarity">
    <text evidence="6">Belongs to the YccS/YhfK family.</text>
</comment>
<evidence type="ECO:0000256" key="7">
    <source>
        <dbReference type="SAM" id="MobiDB-lite"/>
    </source>
</evidence>
<dbReference type="EMBL" id="CP001966">
    <property type="protein sequence ID" value="ADG77858.1"/>
    <property type="molecule type" value="Genomic_DNA"/>
</dbReference>
<evidence type="ECO:0000259" key="9">
    <source>
        <dbReference type="Pfam" id="PF13515"/>
    </source>
</evidence>
<dbReference type="Proteomes" id="UP000001213">
    <property type="component" value="Chromosome"/>
</dbReference>
<keyword evidence="4 8" id="KW-1133">Transmembrane helix</keyword>
<name>D5UW51_TSUPD</name>
<comment type="subcellular location">
    <subcellularLocation>
        <location evidence="1">Cell membrane</location>
        <topology evidence="1">Multi-pass membrane protein</topology>
    </subcellularLocation>
</comment>
<dbReference type="HOGENOM" id="CLU_027422_0_0_11"/>
<evidence type="ECO:0000313" key="11">
    <source>
        <dbReference type="Proteomes" id="UP000001213"/>
    </source>
</evidence>
<evidence type="ECO:0000313" key="10">
    <source>
        <dbReference type="EMBL" id="ADG77858.1"/>
    </source>
</evidence>
<evidence type="ECO:0000256" key="3">
    <source>
        <dbReference type="ARBA" id="ARBA00022692"/>
    </source>
</evidence>
<evidence type="ECO:0000256" key="4">
    <source>
        <dbReference type="ARBA" id="ARBA00022989"/>
    </source>
</evidence>
<evidence type="ECO:0000256" key="8">
    <source>
        <dbReference type="SAM" id="Phobius"/>
    </source>
</evidence>
<feature type="transmembrane region" description="Helical" evidence="8">
    <location>
        <begin position="375"/>
        <end position="395"/>
    </location>
</feature>
<dbReference type="eggNOG" id="COG1289">
    <property type="taxonomic scope" value="Bacteria"/>
</dbReference>
<feature type="transmembrane region" description="Helical" evidence="8">
    <location>
        <begin position="340"/>
        <end position="363"/>
    </location>
</feature>
<dbReference type="GO" id="GO:0005886">
    <property type="term" value="C:plasma membrane"/>
    <property type="evidence" value="ECO:0007669"/>
    <property type="project" value="UniProtKB-SubCell"/>
</dbReference>
<sequence>MRSLVLAQSSAIAWRWGAGLRAAATVAIPGAALVAAGHASSALFATFGAFAVLYGEGRAYRIRAQVVGLAGLALLLCVIAGAALGSVIPESSVPIRIASVLLVVVPGVLAVYVVDALRLGPPGALFFALVGSGALIATEAGASPAALIAGTALGAVSSIIVSMVGAIRDPSRPQRDAVNRAVAAVDAYLTPGGARSATQRNAAGSALIAAWSTMDDAGARPVDAPLLERLQDANHRFASASAEDAEPAELDPSREVTTSTMRPTTAHRLRRSLTLSSHAMITAVRVGIACVVAGAASLALGFDRPHWAAISALVVLQAGVDRVHGTVRGLQRFLGTAAGLVLYTGLSAWGPTGYALIAVVAALQFSIEMLITRNYGAAVTFITPVALLASGAGMATASAGPVIRDRLLETAIGVIVAFLAMYFLFPNAHRRTFDWAAERVRETARRLTAQTDPTGSETVRETARCLHFEVEGCVRAAVDSAHNEPEWARQQWPAQAQLVHAGYDLLSAFWTTPRDRPLPDGAAWSRRFGPSSSD</sequence>
<accession>D5UW51</accession>
<dbReference type="PANTHER" id="PTHR30509:SF9">
    <property type="entry name" value="MULTIDRUG RESISTANCE PROTEIN MDTO"/>
    <property type="match status" value="1"/>
</dbReference>
<evidence type="ECO:0000256" key="5">
    <source>
        <dbReference type="ARBA" id="ARBA00023136"/>
    </source>
</evidence>
<feature type="transmembrane region" description="Helical" evidence="8">
    <location>
        <begin position="144"/>
        <end position="167"/>
    </location>
</feature>
<feature type="transmembrane region" description="Helical" evidence="8">
    <location>
        <begin position="32"/>
        <end position="54"/>
    </location>
</feature>